<dbReference type="STRING" id="312017.Q22XR6"/>
<dbReference type="Proteomes" id="UP000009168">
    <property type="component" value="Unassembled WGS sequence"/>
</dbReference>
<dbReference type="RefSeq" id="XP_001010350.1">
    <property type="nucleotide sequence ID" value="XM_001010350.3"/>
</dbReference>
<proteinExistence type="predicted"/>
<dbReference type="PROSITE" id="PS01359">
    <property type="entry name" value="ZF_PHD_1"/>
    <property type="match status" value="1"/>
</dbReference>
<feature type="region of interest" description="Disordered" evidence="5">
    <location>
        <begin position="306"/>
        <end position="349"/>
    </location>
</feature>
<dbReference type="KEGG" id="tet:TTHERM_01005300"/>
<evidence type="ECO:0000256" key="5">
    <source>
        <dbReference type="SAM" id="MobiDB-lite"/>
    </source>
</evidence>
<dbReference type="InterPro" id="IPR011011">
    <property type="entry name" value="Znf_FYVE_PHD"/>
</dbReference>
<feature type="region of interest" description="Disordered" evidence="5">
    <location>
        <begin position="1"/>
        <end position="79"/>
    </location>
</feature>
<dbReference type="GO" id="GO:0008270">
    <property type="term" value="F:zinc ion binding"/>
    <property type="evidence" value="ECO:0007669"/>
    <property type="project" value="UniProtKB-KW"/>
</dbReference>
<evidence type="ECO:0000259" key="6">
    <source>
        <dbReference type="PROSITE" id="PS50016"/>
    </source>
</evidence>
<feature type="domain" description="BAH" evidence="7">
    <location>
        <begin position="124"/>
        <end position="247"/>
    </location>
</feature>
<evidence type="ECO:0000313" key="9">
    <source>
        <dbReference type="Proteomes" id="UP000009168"/>
    </source>
</evidence>
<dbReference type="AlphaFoldDB" id="Q22XR6"/>
<dbReference type="SUPFAM" id="SSF57903">
    <property type="entry name" value="FYVE/PHD zinc finger"/>
    <property type="match status" value="1"/>
</dbReference>
<keyword evidence="2 4" id="KW-0863">Zinc-finger</keyword>
<dbReference type="eggNOG" id="KOG1886">
    <property type="taxonomic scope" value="Eukaryota"/>
</dbReference>
<evidence type="ECO:0000313" key="8">
    <source>
        <dbReference type="EMBL" id="EAR90105.1"/>
    </source>
</evidence>
<dbReference type="Pfam" id="PF01426">
    <property type="entry name" value="BAH"/>
    <property type="match status" value="1"/>
</dbReference>
<feature type="compositionally biased region" description="Basic and acidic residues" evidence="5">
    <location>
        <begin position="326"/>
        <end position="349"/>
    </location>
</feature>
<dbReference type="PROSITE" id="PS51038">
    <property type="entry name" value="BAH"/>
    <property type="match status" value="1"/>
</dbReference>
<dbReference type="InterPro" id="IPR043151">
    <property type="entry name" value="BAH_sf"/>
</dbReference>
<dbReference type="OMA" id="QWISNNE"/>
<dbReference type="Gene3D" id="3.30.40.10">
    <property type="entry name" value="Zinc/RING finger domain, C3HC4 (zinc finger)"/>
    <property type="match status" value="1"/>
</dbReference>
<evidence type="ECO:0000256" key="1">
    <source>
        <dbReference type="ARBA" id="ARBA00022723"/>
    </source>
</evidence>
<accession>Q22XR6</accession>
<dbReference type="SMART" id="SM00439">
    <property type="entry name" value="BAH"/>
    <property type="match status" value="1"/>
</dbReference>
<dbReference type="Gene3D" id="2.30.30.490">
    <property type="match status" value="1"/>
</dbReference>
<feature type="compositionally biased region" description="Polar residues" evidence="5">
    <location>
        <begin position="37"/>
        <end position="48"/>
    </location>
</feature>
<dbReference type="InterPro" id="IPR013083">
    <property type="entry name" value="Znf_RING/FYVE/PHD"/>
</dbReference>
<dbReference type="CDD" id="cd04370">
    <property type="entry name" value="BAH"/>
    <property type="match status" value="1"/>
</dbReference>
<dbReference type="OrthoDB" id="436852at2759"/>
<dbReference type="GO" id="GO:0003682">
    <property type="term" value="F:chromatin binding"/>
    <property type="evidence" value="ECO:0007669"/>
    <property type="project" value="InterPro"/>
</dbReference>
<feature type="compositionally biased region" description="Polar residues" evidence="5">
    <location>
        <begin position="306"/>
        <end position="325"/>
    </location>
</feature>
<evidence type="ECO:0000256" key="2">
    <source>
        <dbReference type="ARBA" id="ARBA00022771"/>
    </source>
</evidence>
<dbReference type="GeneID" id="7834299"/>
<dbReference type="PANTHER" id="PTHR46364">
    <property type="entry name" value="OS08G0421900 PROTEIN"/>
    <property type="match status" value="1"/>
</dbReference>
<evidence type="ECO:0000256" key="4">
    <source>
        <dbReference type="PROSITE-ProRule" id="PRU00146"/>
    </source>
</evidence>
<dbReference type="SMART" id="SM00249">
    <property type="entry name" value="PHD"/>
    <property type="match status" value="1"/>
</dbReference>
<reference evidence="9" key="1">
    <citation type="journal article" date="2006" name="PLoS Biol.">
        <title>Macronuclear genome sequence of the ciliate Tetrahymena thermophila, a model eukaryote.</title>
        <authorList>
            <person name="Eisen J.A."/>
            <person name="Coyne R.S."/>
            <person name="Wu M."/>
            <person name="Wu D."/>
            <person name="Thiagarajan M."/>
            <person name="Wortman J.R."/>
            <person name="Badger J.H."/>
            <person name="Ren Q."/>
            <person name="Amedeo P."/>
            <person name="Jones K.M."/>
            <person name="Tallon L.J."/>
            <person name="Delcher A.L."/>
            <person name="Salzberg S.L."/>
            <person name="Silva J.C."/>
            <person name="Haas B.J."/>
            <person name="Majoros W.H."/>
            <person name="Farzad M."/>
            <person name="Carlton J.M."/>
            <person name="Smith R.K. Jr."/>
            <person name="Garg J."/>
            <person name="Pearlman R.E."/>
            <person name="Karrer K.M."/>
            <person name="Sun L."/>
            <person name="Manning G."/>
            <person name="Elde N.C."/>
            <person name="Turkewitz A.P."/>
            <person name="Asai D.J."/>
            <person name="Wilkes D.E."/>
            <person name="Wang Y."/>
            <person name="Cai H."/>
            <person name="Collins K."/>
            <person name="Stewart B.A."/>
            <person name="Lee S.R."/>
            <person name="Wilamowska K."/>
            <person name="Weinberg Z."/>
            <person name="Ruzzo W.L."/>
            <person name="Wloga D."/>
            <person name="Gaertig J."/>
            <person name="Frankel J."/>
            <person name="Tsao C.-C."/>
            <person name="Gorovsky M.A."/>
            <person name="Keeling P.J."/>
            <person name="Waller R.F."/>
            <person name="Patron N.J."/>
            <person name="Cherry J.M."/>
            <person name="Stover N.A."/>
            <person name="Krieger C.J."/>
            <person name="del Toro C."/>
            <person name="Ryder H.F."/>
            <person name="Williamson S.C."/>
            <person name="Barbeau R.A."/>
            <person name="Hamilton E.P."/>
            <person name="Orias E."/>
        </authorList>
    </citation>
    <scope>NUCLEOTIDE SEQUENCE [LARGE SCALE GENOMIC DNA]</scope>
    <source>
        <strain evidence="9">SB210</strain>
    </source>
</reference>
<sequence length="349" mass="40925">MKRKQNEAGESSDDQSQEIIYKKQELNDKQEEKKVVSSYNNNSKLSNQDQKEENSNFSNGSTDNLSKPPKDKEKNSLASKYTPQQIEQLKLQYLNEKNLKKLVELCQPLTDIYKEYQKLKYKNKIYSINDLVLIQNADDLQNDFIGQLIKIIRIENQGKYITLIQIKWYYKKDDLPQKKFGDDVIECISDNEIFETDHLDITFVDCINGPCKLYNYQEYDQLKSISQNTFFTRAKFDTIKKKLIPPFEKWETGCVCKRPLNPDYLYIQCEKCEKWFHITCINISEKDVDKIDYNCPYCLQNAQNSAKPSQVNKETSNTSPNQQVNDKQKNGEEKDNGQTIKKAQEVTKK</sequence>
<feature type="domain" description="PHD-type" evidence="6">
    <location>
        <begin position="251"/>
        <end position="301"/>
    </location>
</feature>
<dbReference type="InterPro" id="IPR019787">
    <property type="entry name" value="Znf_PHD-finger"/>
</dbReference>
<keyword evidence="3" id="KW-0862">Zinc</keyword>
<dbReference type="EMBL" id="GG662802">
    <property type="protein sequence ID" value="EAR90105.1"/>
    <property type="molecule type" value="Genomic_DNA"/>
</dbReference>
<keyword evidence="1" id="KW-0479">Metal-binding</keyword>
<evidence type="ECO:0000256" key="3">
    <source>
        <dbReference type="ARBA" id="ARBA00022833"/>
    </source>
</evidence>
<dbReference type="InterPro" id="IPR001025">
    <property type="entry name" value="BAH_dom"/>
</dbReference>
<keyword evidence="9" id="KW-1185">Reference proteome</keyword>
<protein>
    <submittedName>
        <fullName evidence="8">PHD-finger protein</fullName>
    </submittedName>
</protein>
<dbReference type="PROSITE" id="PS50016">
    <property type="entry name" value="ZF_PHD_2"/>
    <property type="match status" value="1"/>
</dbReference>
<organism evidence="8 9">
    <name type="scientific">Tetrahymena thermophila (strain SB210)</name>
    <dbReference type="NCBI Taxonomy" id="312017"/>
    <lineage>
        <taxon>Eukaryota</taxon>
        <taxon>Sar</taxon>
        <taxon>Alveolata</taxon>
        <taxon>Ciliophora</taxon>
        <taxon>Intramacronucleata</taxon>
        <taxon>Oligohymenophorea</taxon>
        <taxon>Hymenostomatida</taxon>
        <taxon>Tetrahymenina</taxon>
        <taxon>Tetrahymenidae</taxon>
        <taxon>Tetrahymena</taxon>
    </lineage>
</organism>
<dbReference type="InParanoid" id="Q22XR6"/>
<dbReference type="InterPro" id="IPR019786">
    <property type="entry name" value="Zinc_finger_PHD-type_CS"/>
</dbReference>
<feature type="compositionally biased region" description="Polar residues" evidence="5">
    <location>
        <begin position="55"/>
        <end position="65"/>
    </location>
</feature>
<name>Q22XR6_TETTS</name>
<dbReference type="Pfam" id="PF00628">
    <property type="entry name" value="PHD"/>
    <property type="match status" value="1"/>
</dbReference>
<gene>
    <name evidence="8" type="ORF">TTHERM_01005300</name>
</gene>
<dbReference type="InterPro" id="IPR001965">
    <property type="entry name" value="Znf_PHD"/>
</dbReference>
<evidence type="ECO:0000259" key="7">
    <source>
        <dbReference type="PROSITE" id="PS51038"/>
    </source>
</evidence>
<feature type="compositionally biased region" description="Basic and acidic residues" evidence="5">
    <location>
        <begin position="20"/>
        <end position="35"/>
    </location>
</feature>
<dbReference type="HOGENOM" id="CLU_795667_0_0_1"/>